<proteinExistence type="predicted"/>
<dbReference type="EMBL" id="BAAAOR010000004">
    <property type="protein sequence ID" value="GAA1504424.1"/>
    <property type="molecule type" value="Genomic_DNA"/>
</dbReference>
<dbReference type="PANTHER" id="PTHR30055">
    <property type="entry name" value="HTH-TYPE TRANSCRIPTIONAL REGULATOR RUTR"/>
    <property type="match status" value="1"/>
</dbReference>
<dbReference type="InterPro" id="IPR036271">
    <property type="entry name" value="Tet_transcr_reg_TetR-rel_C_sf"/>
</dbReference>
<accession>A0ABN1ZU45</accession>
<dbReference type="InterPro" id="IPR050109">
    <property type="entry name" value="HTH-type_TetR-like_transc_reg"/>
</dbReference>
<dbReference type="InterPro" id="IPR009057">
    <property type="entry name" value="Homeodomain-like_sf"/>
</dbReference>
<keyword evidence="7" id="KW-1185">Reference proteome</keyword>
<comment type="caution">
    <text evidence="6">The sequence shown here is derived from an EMBL/GenBank/DDBJ whole genome shotgun (WGS) entry which is preliminary data.</text>
</comment>
<keyword evidence="1" id="KW-0805">Transcription regulation</keyword>
<organism evidence="6 7">
    <name type="scientific">Nocardioides humi</name>
    <dbReference type="NCBI Taxonomy" id="449461"/>
    <lineage>
        <taxon>Bacteria</taxon>
        <taxon>Bacillati</taxon>
        <taxon>Actinomycetota</taxon>
        <taxon>Actinomycetes</taxon>
        <taxon>Propionibacteriales</taxon>
        <taxon>Nocardioidaceae</taxon>
        <taxon>Nocardioides</taxon>
    </lineage>
</organism>
<reference evidence="6 7" key="1">
    <citation type="journal article" date="2019" name="Int. J. Syst. Evol. Microbiol.">
        <title>The Global Catalogue of Microorganisms (GCM) 10K type strain sequencing project: providing services to taxonomists for standard genome sequencing and annotation.</title>
        <authorList>
            <consortium name="The Broad Institute Genomics Platform"/>
            <consortium name="The Broad Institute Genome Sequencing Center for Infectious Disease"/>
            <person name="Wu L."/>
            <person name="Ma J."/>
        </authorList>
    </citation>
    <scope>NUCLEOTIDE SEQUENCE [LARGE SCALE GENOMIC DNA]</scope>
    <source>
        <strain evidence="6 7">JCM 14942</strain>
    </source>
</reference>
<dbReference type="SUPFAM" id="SSF48498">
    <property type="entry name" value="Tetracyclin repressor-like, C-terminal domain"/>
    <property type="match status" value="1"/>
</dbReference>
<dbReference type="SUPFAM" id="SSF46689">
    <property type="entry name" value="Homeodomain-like"/>
    <property type="match status" value="1"/>
</dbReference>
<feature type="DNA-binding region" description="H-T-H motif" evidence="4">
    <location>
        <begin position="32"/>
        <end position="51"/>
    </location>
</feature>
<evidence type="ECO:0000256" key="2">
    <source>
        <dbReference type="ARBA" id="ARBA00023125"/>
    </source>
</evidence>
<evidence type="ECO:0000313" key="6">
    <source>
        <dbReference type="EMBL" id="GAA1504424.1"/>
    </source>
</evidence>
<name>A0ABN1ZU45_9ACTN</name>
<dbReference type="Pfam" id="PF00440">
    <property type="entry name" value="TetR_N"/>
    <property type="match status" value="1"/>
</dbReference>
<evidence type="ECO:0000256" key="3">
    <source>
        <dbReference type="ARBA" id="ARBA00023163"/>
    </source>
</evidence>
<evidence type="ECO:0000256" key="1">
    <source>
        <dbReference type="ARBA" id="ARBA00023015"/>
    </source>
</evidence>
<dbReference type="InterPro" id="IPR001647">
    <property type="entry name" value="HTH_TetR"/>
</dbReference>
<evidence type="ECO:0000259" key="5">
    <source>
        <dbReference type="PROSITE" id="PS50977"/>
    </source>
</evidence>
<protein>
    <submittedName>
        <fullName evidence="6">TetR/AcrR family transcriptional regulator</fullName>
    </submittedName>
</protein>
<keyword evidence="2 4" id="KW-0238">DNA-binding</keyword>
<sequence length="203" mass="21711">MTTRPLRADARRNVESILDAATTCLARDPDASINDIARAAGVGRVTLYGHFENRAGLVGAVVDRAMRESEASLRGVDLSGDPAAALVRLIEASWQVTLRYGALVVAAERSMPVAEMDAAHTEPRERVRRLLERGRAEHRFRTDLPVSWLLTAMHTVTHAAAASVYVGELADAEGARAIAATMLGLLTPPGAVVPDVAALRSVR</sequence>
<evidence type="ECO:0000313" key="7">
    <source>
        <dbReference type="Proteomes" id="UP001500842"/>
    </source>
</evidence>
<dbReference type="PANTHER" id="PTHR30055:SF234">
    <property type="entry name" value="HTH-TYPE TRANSCRIPTIONAL REGULATOR BETI"/>
    <property type="match status" value="1"/>
</dbReference>
<gene>
    <name evidence="6" type="ORF">GCM10009788_04760</name>
</gene>
<dbReference type="RefSeq" id="WP_141005926.1">
    <property type="nucleotide sequence ID" value="NZ_BAAAOR010000004.1"/>
</dbReference>
<dbReference type="PROSITE" id="PS50977">
    <property type="entry name" value="HTH_TETR_2"/>
    <property type="match status" value="1"/>
</dbReference>
<feature type="domain" description="HTH tetR-type" evidence="5">
    <location>
        <begin position="11"/>
        <end position="69"/>
    </location>
</feature>
<evidence type="ECO:0000256" key="4">
    <source>
        <dbReference type="PROSITE-ProRule" id="PRU00335"/>
    </source>
</evidence>
<dbReference type="Proteomes" id="UP001500842">
    <property type="component" value="Unassembled WGS sequence"/>
</dbReference>
<dbReference type="Gene3D" id="1.10.357.10">
    <property type="entry name" value="Tetracycline Repressor, domain 2"/>
    <property type="match status" value="1"/>
</dbReference>
<keyword evidence="3" id="KW-0804">Transcription</keyword>